<gene>
    <name evidence="2" type="ORF">F6X51_27130</name>
</gene>
<dbReference type="Proteomes" id="UP000441523">
    <property type="component" value="Unassembled WGS sequence"/>
</dbReference>
<feature type="compositionally biased region" description="Basic and acidic residues" evidence="1">
    <location>
        <begin position="1"/>
        <end position="34"/>
    </location>
</feature>
<organism evidence="2 3">
    <name type="scientific">Methylobacterium planeticum</name>
    <dbReference type="NCBI Taxonomy" id="2615211"/>
    <lineage>
        <taxon>Bacteria</taxon>
        <taxon>Pseudomonadati</taxon>
        <taxon>Pseudomonadota</taxon>
        <taxon>Alphaproteobacteria</taxon>
        <taxon>Hyphomicrobiales</taxon>
        <taxon>Methylobacteriaceae</taxon>
        <taxon>Methylobacterium</taxon>
    </lineage>
</organism>
<proteinExistence type="predicted"/>
<sequence>MNRVIESRLAKLEQGRQERQETHEERLERLEKRPPMTAAESAELDARIEREAIAEFGSLAAAAVAAREKANQTGSLLDKVIALDLEGRAEEEAAHALA</sequence>
<protein>
    <submittedName>
        <fullName evidence="2">Uncharacterized protein</fullName>
    </submittedName>
</protein>
<keyword evidence="3" id="KW-1185">Reference proteome</keyword>
<dbReference type="EMBL" id="VZZJ01000057">
    <property type="protein sequence ID" value="KAB1068186.1"/>
    <property type="molecule type" value="Genomic_DNA"/>
</dbReference>
<accession>A0A6N6MHF7</accession>
<dbReference type="AlphaFoldDB" id="A0A6N6MHF7"/>
<reference evidence="2 3" key="1">
    <citation type="submission" date="2019-09" db="EMBL/GenBank/DDBJ databases">
        <title>YIM 132548 draft genome.</title>
        <authorList>
            <person name="Jiang L."/>
        </authorList>
    </citation>
    <scope>NUCLEOTIDE SEQUENCE [LARGE SCALE GENOMIC DNA]</scope>
    <source>
        <strain evidence="2 3">YIM 132548</strain>
    </source>
</reference>
<feature type="region of interest" description="Disordered" evidence="1">
    <location>
        <begin position="1"/>
        <end position="43"/>
    </location>
</feature>
<evidence type="ECO:0000256" key="1">
    <source>
        <dbReference type="SAM" id="MobiDB-lite"/>
    </source>
</evidence>
<evidence type="ECO:0000313" key="3">
    <source>
        <dbReference type="Proteomes" id="UP000441523"/>
    </source>
</evidence>
<name>A0A6N6MHF7_9HYPH</name>
<comment type="caution">
    <text evidence="2">The sequence shown here is derived from an EMBL/GenBank/DDBJ whole genome shotgun (WGS) entry which is preliminary data.</text>
</comment>
<evidence type="ECO:0000313" key="2">
    <source>
        <dbReference type="EMBL" id="KAB1068186.1"/>
    </source>
</evidence>
<dbReference type="RefSeq" id="WP_150967128.1">
    <property type="nucleotide sequence ID" value="NZ_VZZJ01000057.1"/>
</dbReference>